<proteinExistence type="inferred from homology"/>
<comment type="caution">
    <text evidence="3">The sequence shown here is derived from an EMBL/GenBank/DDBJ whole genome shotgun (WGS) entry which is preliminary data.</text>
</comment>
<feature type="signal peptide" evidence="2">
    <location>
        <begin position="1"/>
        <end position="18"/>
    </location>
</feature>
<gene>
    <name evidence="3" type="ORF">AWRI3580_g3567</name>
</gene>
<dbReference type="PANTHER" id="PTHR31654:SF0">
    <property type="entry name" value="SECRETED BETA-GLUCOSIDASE ADG3-RELATED"/>
    <property type="match status" value="1"/>
</dbReference>
<evidence type="ECO:0000256" key="2">
    <source>
        <dbReference type="SAM" id="SignalP"/>
    </source>
</evidence>
<organism evidence="3 4">
    <name type="scientific">Hanseniaspora uvarum</name>
    <name type="common">Yeast</name>
    <name type="synonym">Kloeckera apiculata</name>
    <dbReference type="NCBI Taxonomy" id="29833"/>
    <lineage>
        <taxon>Eukaryota</taxon>
        <taxon>Fungi</taxon>
        <taxon>Dikarya</taxon>
        <taxon>Ascomycota</taxon>
        <taxon>Saccharomycotina</taxon>
        <taxon>Saccharomycetes</taxon>
        <taxon>Saccharomycodales</taxon>
        <taxon>Saccharomycodaceae</taxon>
        <taxon>Hanseniaspora</taxon>
    </lineage>
</organism>
<name>A0A1E5R9R4_HANUV</name>
<dbReference type="InterPro" id="IPR005556">
    <property type="entry name" value="SUN"/>
</dbReference>
<evidence type="ECO:0000256" key="1">
    <source>
        <dbReference type="ARBA" id="ARBA00010579"/>
    </source>
</evidence>
<dbReference type="PANTHER" id="PTHR31654">
    <property type="entry name" value="SECRETED BETA-GLUCOSIDASE ADG3-RELATED"/>
    <property type="match status" value="1"/>
</dbReference>
<evidence type="ECO:0008006" key="5">
    <source>
        <dbReference type="Google" id="ProtNLM"/>
    </source>
</evidence>
<evidence type="ECO:0000313" key="4">
    <source>
        <dbReference type="Proteomes" id="UP000095358"/>
    </source>
</evidence>
<evidence type="ECO:0000313" key="3">
    <source>
        <dbReference type="EMBL" id="OEJ83646.1"/>
    </source>
</evidence>
<dbReference type="Pfam" id="PF03856">
    <property type="entry name" value="SUN"/>
    <property type="match status" value="1"/>
</dbReference>
<feature type="chain" id="PRO_5009184658" description="Secreted beta-glucosidase adg3" evidence="2">
    <location>
        <begin position="19"/>
        <end position="375"/>
    </location>
</feature>
<dbReference type="Proteomes" id="UP000095358">
    <property type="component" value="Unassembled WGS sequence"/>
</dbReference>
<reference evidence="4" key="1">
    <citation type="journal article" date="2016" name="Genome Announc.">
        <title>Genome sequences of three species of Hanseniaspora isolated from spontaneous wine fermentations.</title>
        <authorList>
            <person name="Sternes P.R."/>
            <person name="Lee D."/>
            <person name="Kutyna D.R."/>
            <person name="Borneman A.R."/>
        </authorList>
    </citation>
    <scope>NUCLEOTIDE SEQUENCE [LARGE SCALE GENOMIC DNA]</scope>
    <source>
        <strain evidence="4">AWRI3580</strain>
    </source>
</reference>
<dbReference type="STRING" id="29833.A0A1E5R9R4"/>
<dbReference type="OrthoDB" id="5554151at2759"/>
<dbReference type="AlphaFoldDB" id="A0A1E5R9R4"/>
<comment type="similarity">
    <text evidence="1">Belongs to the SUN family.</text>
</comment>
<keyword evidence="4" id="KW-1185">Reference proteome</keyword>
<sequence length="375" mass="40113">MFEAFIIFLLSTLEYISSIGLSDLTGHARKRNSGADKFAPNDYDSLKAAGKEDLKEKMSIEGKPLSNLFKRSDSGGTCPFISNGAGVVAVGKSGLNNGYAMHNDQACTYNSWCPYACEPGMLMAQFDSSVTTYEGFPTSMRGGIFCSSSGEIQLKNQGKGYCYNGKGTVSVNNLLNSNVAFCQTVLPGNEEMLIPTNVESGSSQVLAVPGTEYWAKTAAHYYVNPPGVSTVDGCIWGSTSHPWGNWSPYVAGANMDDSGNTFVKIGWNPVYFEDSSPYKNTKPTFGLSITCADGDCEGLPCSIDPEKVGLNEVSGPDGTESNFCVVTAKNKNKAVINVFQAGSGSSNASNAKREHHEHDRIVSTRTKTITVTVTV</sequence>
<accession>A0A1E5R9R4</accession>
<dbReference type="VEuPathDB" id="FungiDB:AWRI3580_g3567"/>
<keyword evidence="2" id="KW-0732">Signal</keyword>
<protein>
    <recommendedName>
        <fullName evidence="5">Secreted beta-glucosidase adg3</fullName>
    </recommendedName>
</protein>
<dbReference type="InterPro" id="IPR053088">
    <property type="entry name" value="Beta-glucosidase/SUN-like"/>
</dbReference>
<dbReference type="EMBL" id="LPNN01000008">
    <property type="protein sequence ID" value="OEJ83646.1"/>
    <property type="molecule type" value="Genomic_DNA"/>
</dbReference>